<name>A0AAW0JMF2_MYOGA</name>
<organism evidence="2 3">
    <name type="scientific">Myodes glareolus</name>
    <name type="common">Bank vole</name>
    <name type="synonym">Clethrionomys glareolus</name>
    <dbReference type="NCBI Taxonomy" id="447135"/>
    <lineage>
        <taxon>Eukaryota</taxon>
        <taxon>Metazoa</taxon>
        <taxon>Chordata</taxon>
        <taxon>Craniata</taxon>
        <taxon>Vertebrata</taxon>
        <taxon>Euteleostomi</taxon>
        <taxon>Mammalia</taxon>
        <taxon>Eutheria</taxon>
        <taxon>Euarchontoglires</taxon>
        <taxon>Glires</taxon>
        <taxon>Rodentia</taxon>
        <taxon>Myomorpha</taxon>
        <taxon>Muroidea</taxon>
        <taxon>Cricetidae</taxon>
        <taxon>Arvicolinae</taxon>
        <taxon>Myodes</taxon>
    </lineage>
</organism>
<keyword evidence="3" id="KW-1185">Reference proteome</keyword>
<evidence type="ECO:0000256" key="1">
    <source>
        <dbReference type="SAM" id="MobiDB-lite"/>
    </source>
</evidence>
<dbReference type="EMBL" id="JBBHLL010000027">
    <property type="protein sequence ID" value="KAK7828213.1"/>
    <property type="molecule type" value="Genomic_DNA"/>
</dbReference>
<sequence length="82" mass="8286">MWGGGRGMRLCSEHAPPGSSRRGGSCWSPAGRSGSGCGAGQYAGTARSTKGSLPLPQTTADPLELCRVQVVSVAGSGCFLFL</sequence>
<comment type="caution">
    <text evidence="2">The sequence shown here is derived from an EMBL/GenBank/DDBJ whole genome shotgun (WGS) entry which is preliminary data.</text>
</comment>
<gene>
    <name evidence="2" type="ORF">U0070_025329</name>
</gene>
<reference evidence="2 3" key="1">
    <citation type="journal article" date="2023" name="bioRxiv">
        <title>Conserved and derived expression patterns and positive selection on dental genes reveal complex evolutionary context of ever-growing rodent molars.</title>
        <authorList>
            <person name="Calamari Z.T."/>
            <person name="Song A."/>
            <person name="Cohen E."/>
            <person name="Akter M."/>
            <person name="Roy R.D."/>
            <person name="Hallikas O."/>
            <person name="Christensen M.M."/>
            <person name="Li P."/>
            <person name="Marangoni P."/>
            <person name="Jernvall J."/>
            <person name="Klein O.D."/>
        </authorList>
    </citation>
    <scope>NUCLEOTIDE SEQUENCE [LARGE SCALE GENOMIC DNA]</scope>
    <source>
        <strain evidence="2">V071</strain>
    </source>
</reference>
<feature type="region of interest" description="Disordered" evidence="1">
    <location>
        <begin position="1"/>
        <end position="57"/>
    </location>
</feature>
<evidence type="ECO:0000313" key="2">
    <source>
        <dbReference type="EMBL" id="KAK7828213.1"/>
    </source>
</evidence>
<dbReference type="Proteomes" id="UP001488838">
    <property type="component" value="Unassembled WGS sequence"/>
</dbReference>
<dbReference type="AlphaFoldDB" id="A0AAW0JMF2"/>
<protein>
    <submittedName>
        <fullName evidence="2">Uncharacterized protein</fullName>
    </submittedName>
</protein>
<evidence type="ECO:0000313" key="3">
    <source>
        <dbReference type="Proteomes" id="UP001488838"/>
    </source>
</evidence>
<feature type="compositionally biased region" description="Polar residues" evidence="1">
    <location>
        <begin position="46"/>
        <end position="57"/>
    </location>
</feature>
<accession>A0AAW0JMF2</accession>
<proteinExistence type="predicted"/>